<reference evidence="1" key="1">
    <citation type="submission" date="2018-05" db="EMBL/GenBank/DDBJ databases">
        <authorList>
            <person name="Lanie J.A."/>
            <person name="Ng W.-L."/>
            <person name="Kazmierczak K.M."/>
            <person name="Andrzejewski T.M."/>
            <person name="Davidsen T.M."/>
            <person name="Wayne K.J."/>
            <person name="Tettelin H."/>
            <person name="Glass J.I."/>
            <person name="Rusch D."/>
            <person name="Podicherti R."/>
            <person name="Tsui H.-C.T."/>
            <person name="Winkler M.E."/>
        </authorList>
    </citation>
    <scope>NUCLEOTIDE SEQUENCE</scope>
</reference>
<proteinExistence type="predicted"/>
<dbReference type="EMBL" id="UINC01098276">
    <property type="protein sequence ID" value="SVC56673.1"/>
    <property type="molecule type" value="Genomic_DNA"/>
</dbReference>
<dbReference type="InterPro" id="IPR023393">
    <property type="entry name" value="START-like_dom_sf"/>
</dbReference>
<evidence type="ECO:0000313" key="1">
    <source>
        <dbReference type="EMBL" id="SVC56673.1"/>
    </source>
</evidence>
<dbReference type="SUPFAM" id="SSF55961">
    <property type="entry name" value="Bet v1-like"/>
    <property type="match status" value="1"/>
</dbReference>
<accession>A0A382N698</accession>
<organism evidence="1">
    <name type="scientific">marine metagenome</name>
    <dbReference type="NCBI Taxonomy" id="408172"/>
    <lineage>
        <taxon>unclassified sequences</taxon>
        <taxon>metagenomes</taxon>
        <taxon>ecological metagenomes</taxon>
    </lineage>
</organism>
<dbReference type="CDD" id="cd07820">
    <property type="entry name" value="SRPBCC_3"/>
    <property type="match status" value="1"/>
</dbReference>
<sequence>MKIYELNKTQYIQRSIEEVFSFFEKAENLALITPGKLAFKILTPTPIAMVKGTLIDYTIRLMGIPIHWRTLITKYNPPHEFVDEQIKGPYKFWHHTHTFKVIDGGVQINDSVRYGIPMGILGQLVHQVWIKKNLENIFEYRKTVIDKLLNQSDSRILSMDEYKGATA</sequence>
<evidence type="ECO:0008006" key="2">
    <source>
        <dbReference type="Google" id="ProtNLM"/>
    </source>
</evidence>
<dbReference type="Gene3D" id="3.30.530.20">
    <property type="match status" value="1"/>
</dbReference>
<name>A0A382N698_9ZZZZ</name>
<gene>
    <name evidence="1" type="ORF">METZ01_LOCUS309527</name>
</gene>
<dbReference type="AlphaFoldDB" id="A0A382N698"/>
<protein>
    <recommendedName>
        <fullName evidence="2">Coenzyme Q-binding protein COQ10 START domain-containing protein</fullName>
    </recommendedName>
</protein>